<dbReference type="Proteomes" id="UP000326950">
    <property type="component" value="Unassembled WGS sequence"/>
</dbReference>
<dbReference type="EMBL" id="ML738678">
    <property type="protein sequence ID" value="KAE8159265.1"/>
    <property type="molecule type" value="Genomic_DNA"/>
</dbReference>
<name>A0A5N6UKV4_ASPTM</name>
<evidence type="ECO:0000313" key="1">
    <source>
        <dbReference type="EMBL" id="KAE8159265.1"/>
    </source>
</evidence>
<protein>
    <recommendedName>
        <fullName evidence="3">CYTH-like domain-containing protein</fullName>
    </recommendedName>
</protein>
<reference evidence="1 2" key="1">
    <citation type="submission" date="2019-04" db="EMBL/GenBank/DDBJ databases">
        <title>Friends and foes A comparative genomics study of 23 Aspergillus species from section Flavi.</title>
        <authorList>
            <consortium name="DOE Joint Genome Institute"/>
            <person name="Kjaerbolling I."/>
            <person name="Vesth T."/>
            <person name="Frisvad J.C."/>
            <person name="Nybo J.L."/>
            <person name="Theobald S."/>
            <person name="Kildgaard S."/>
            <person name="Isbrandt T."/>
            <person name="Kuo A."/>
            <person name="Sato A."/>
            <person name="Lyhne E.K."/>
            <person name="Kogle M.E."/>
            <person name="Wiebenga A."/>
            <person name="Kun R.S."/>
            <person name="Lubbers R.J."/>
            <person name="Makela M.R."/>
            <person name="Barry K."/>
            <person name="Chovatia M."/>
            <person name="Clum A."/>
            <person name="Daum C."/>
            <person name="Haridas S."/>
            <person name="He G."/>
            <person name="LaButti K."/>
            <person name="Lipzen A."/>
            <person name="Mondo S."/>
            <person name="Riley R."/>
            <person name="Salamov A."/>
            <person name="Simmons B.A."/>
            <person name="Magnuson J.K."/>
            <person name="Henrissat B."/>
            <person name="Mortensen U.H."/>
            <person name="Larsen T.O."/>
            <person name="Devries R.P."/>
            <person name="Grigoriev I.V."/>
            <person name="Machida M."/>
            <person name="Baker S.E."/>
            <person name="Andersen M.R."/>
        </authorList>
    </citation>
    <scope>NUCLEOTIDE SEQUENCE [LARGE SCALE GENOMIC DNA]</scope>
    <source>
        <strain evidence="1 2">CBS 117626</strain>
    </source>
</reference>
<sequence length="268" mass="30433">MATNVVLQTQEVPNTVPDYEVRLQLKPAAVLGPDHKLTSTVLSTFGIPQTNPTKLNVQFLDTSSKELYTAGWSARIRKIENEDDFELTYKKRYAITDGDIDSALAAANNDGFNAASAKYEAQVEWGYQHQTLSISRKKSIEDSESSRVNLPGASRSIEMLVKEAPDKFDNWRPNKWGTRTLAISRIFGPVCASRFIGTWNGMRLYLEVWPLIKFKGGTELEYIVEASFKTKSRQIAADEKSHLTHHLKEMDWLLAKDLLKTQLIMERY</sequence>
<accession>A0A5N6UKV4</accession>
<dbReference type="AlphaFoldDB" id="A0A5N6UKV4"/>
<keyword evidence="2" id="KW-1185">Reference proteome</keyword>
<dbReference type="OrthoDB" id="4573177at2759"/>
<evidence type="ECO:0008006" key="3">
    <source>
        <dbReference type="Google" id="ProtNLM"/>
    </source>
</evidence>
<evidence type="ECO:0000313" key="2">
    <source>
        <dbReference type="Proteomes" id="UP000326950"/>
    </source>
</evidence>
<gene>
    <name evidence="1" type="ORF">BDV40DRAFT_291088</name>
</gene>
<proteinExistence type="predicted"/>
<organism evidence="1 2">
    <name type="scientific">Aspergillus tamarii</name>
    <dbReference type="NCBI Taxonomy" id="41984"/>
    <lineage>
        <taxon>Eukaryota</taxon>
        <taxon>Fungi</taxon>
        <taxon>Dikarya</taxon>
        <taxon>Ascomycota</taxon>
        <taxon>Pezizomycotina</taxon>
        <taxon>Eurotiomycetes</taxon>
        <taxon>Eurotiomycetidae</taxon>
        <taxon>Eurotiales</taxon>
        <taxon>Aspergillaceae</taxon>
        <taxon>Aspergillus</taxon>
        <taxon>Aspergillus subgen. Circumdati</taxon>
    </lineage>
</organism>